<name>A0AAV0TZV1_HYABA</name>
<evidence type="ECO:0000313" key="2">
    <source>
        <dbReference type="EMBL" id="CAI5729885.1"/>
    </source>
</evidence>
<gene>
    <name evidence="2" type="ORF">HBR001_LOCUS4677</name>
</gene>
<proteinExistence type="predicted"/>
<accession>A0AAV0TZV1</accession>
<dbReference type="PANTHER" id="PTHR36535">
    <property type="entry name" value="YALI0E30327P"/>
    <property type="match status" value="1"/>
</dbReference>
<keyword evidence="3" id="KW-1185">Reference proteome</keyword>
<dbReference type="AlphaFoldDB" id="A0AAV0TZV1"/>
<reference evidence="2" key="1">
    <citation type="submission" date="2022-12" db="EMBL/GenBank/DDBJ databases">
        <authorList>
            <person name="Webb A."/>
        </authorList>
    </citation>
    <scope>NUCLEOTIDE SEQUENCE</scope>
    <source>
        <strain evidence="2">Hp1</strain>
    </source>
</reference>
<dbReference type="EMBL" id="CANTFL010001009">
    <property type="protein sequence ID" value="CAI5729885.1"/>
    <property type="molecule type" value="Genomic_DNA"/>
</dbReference>
<protein>
    <submittedName>
        <fullName evidence="2">Uncharacterized protein</fullName>
    </submittedName>
</protein>
<feature type="compositionally biased region" description="Polar residues" evidence="1">
    <location>
        <begin position="281"/>
        <end position="305"/>
    </location>
</feature>
<dbReference type="PANTHER" id="PTHR36535:SF1">
    <property type="entry name" value="DUF1772 DOMAIN-CONTAINING PROTEIN"/>
    <property type="match status" value="1"/>
</dbReference>
<sequence>MWIVDEIRYLRELIVRSIRRLLNVLSMAASETRAEVACLLHKYHCLLFEDTPTKIHRAMVDFSRWLADVLVGRNAKGIERSPSHREDAWLTLKERHFDDRTCQGALAFNKTTTIQLLRTACEYYMARCDCLQRTNAGLVSQLAELKTQLKQTLVCAFESQHALEREREVCALQAKHLVTGAQIGDHLVLQRSRGEYPARLRQQIASTLDTPDVVNTAEQDDNEQALAGASSSNDPKQVNAVENASVGDKLGAATLDNREDALSPLSGADGNNVLSDRQETPQHSSGQQRSASATSSSVAMYEPSLSSTDLDYRQLTELRSSGEKDGRWYSHALRALKEARKHRKRRQLGEAHPMMMFTASAVCKEANATEFTQLVSTRDPAEDGEDSTWYRRTLLHLTNERQRRLSHHNRADSFSSTISIVD</sequence>
<organism evidence="2 3">
    <name type="scientific">Hyaloperonospora brassicae</name>
    <name type="common">Brassica downy mildew</name>
    <name type="synonym">Peronospora brassicae</name>
    <dbReference type="NCBI Taxonomy" id="162125"/>
    <lineage>
        <taxon>Eukaryota</taxon>
        <taxon>Sar</taxon>
        <taxon>Stramenopiles</taxon>
        <taxon>Oomycota</taxon>
        <taxon>Peronosporomycetes</taxon>
        <taxon>Peronosporales</taxon>
        <taxon>Peronosporaceae</taxon>
        <taxon>Hyaloperonospora</taxon>
    </lineage>
</organism>
<comment type="caution">
    <text evidence="2">The sequence shown here is derived from an EMBL/GenBank/DDBJ whole genome shotgun (WGS) entry which is preliminary data.</text>
</comment>
<evidence type="ECO:0000256" key="1">
    <source>
        <dbReference type="SAM" id="MobiDB-lite"/>
    </source>
</evidence>
<feature type="region of interest" description="Disordered" evidence="1">
    <location>
        <begin position="260"/>
        <end position="305"/>
    </location>
</feature>
<dbReference type="Proteomes" id="UP001162031">
    <property type="component" value="Unassembled WGS sequence"/>
</dbReference>
<evidence type="ECO:0000313" key="3">
    <source>
        <dbReference type="Proteomes" id="UP001162031"/>
    </source>
</evidence>